<feature type="transmembrane region" description="Helical" evidence="8">
    <location>
        <begin position="395"/>
        <end position="415"/>
    </location>
</feature>
<keyword evidence="8" id="KW-0406">Ion transport</keyword>
<dbReference type="PROSITE" id="PS00282">
    <property type="entry name" value="KAZAL_1"/>
    <property type="match status" value="1"/>
</dbReference>
<dbReference type="InterPro" id="IPR002350">
    <property type="entry name" value="Kazal_dom"/>
</dbReference>
<evidence type="ECO:0000256" key="7">
    <source>
        <dbReference type="ARBA" id="ARBA00023157"/>
    </source>
</evidence>
<dbReference type="SUPFAM" id="SSF103473">
    <property type="entry name" value="MFS general substrate transporter"/>
    <property type="match status" value="1"/>
</dbReference>
<feature type="domain" description="Kazal-like" evidence="11">
    <location>
        <begin position="471"/>
        <end position="525"/>
    </location>
</feature>
<dbReference type="Proteomes" id="UP000007110">
    <property type="component" value="Unassembled WGS sequence"/>
</dbReference>
<dbReference type="GO" id="GO:0006811">
    <property type="term" value="P:monoatomic ion transport"/>
    <property type="evidence" value="ECO:0007669"/>
    <property type="project" value="UniProtKB-KW"/>
</dbReference>
<keyword evidence="6 8" id="KW-0472">Membrane</keyword>
<feature type="transmembrane region" description="Helical" evidence="8">
    <location>
        <begin position="75"/>
        <end position="96"/>
    </location>
</feature>
<feature type="transmembrane region" description="Helical" evidence="8">
    <location>
        <begin position="638"/>
        <end position="659"/>
    </location>
</feature>
<dbReference type="InterPro" id="IPR004156">
    <property type="entry name" value="OATP"/>
</dbReference>
<evidence type="ECO:0000256" key="8">
    <source>
        <dbReference type="RuleBase" id="RU362056"/>
    </source>
</evidence>
<accession>A0A7M7STG3</accession>
<dbReference type="InterPro" id="IPR020846">
    <property type="entry name" value="MFS_dom"/>
</dbReference>
<dbReference type="PROSITE" id="PS50850">
    <property type="entry name" value="MFS"/>
    <property type="match status" value="1"/>
</dbReference>
<dbReference type="PANTHER" id="PTHR11388:SF100">
    <property type="entry name" value="SOLUTE CARRIER ORGANIC ANION TRANSPORTER FAMILY MEMBER 4A1"/>
    <property type="match status" value="1"/>
</dbReference>
<feature type="transmembrane region" description="Helical" evidence="8">
    <location>
        <begin position="548"/>
        <end position="569"/>
    </location>
</feature>
<dbReference type="GeneID" id="576993"/>
<sequence length="699" mass="74725">MDGLQNPAFDGSESTAGGSPSKTRPVGVVRPVQSNGAGGDAGSLSHVKVEDGGDVSTCGWGPFKPKCLQCCNRPAGFLVFVCIFGFVQGMTVNGLVYVVTTTLERRFNIPSIRSGFISSCYDFGTLIVVAFVTYFGERAHKPVWLGLGALGFSCGSILFTVPHYLTGLYQFESVDVPTCDLNSTMSGGSAELEPGLSRYYIVFIVAQLIHGISASGLYTLGYTYIDENSPVTRASIYVGIFQASSLFGPACGYLIGGLILEIYTDLGVDTSQLGITSESPLWIGAWWTGFILTASIAFLVAFPLMAFPRSLPGKKKKVEVISQAQKGSEFQHRSGLKNNVMDFPKAIWNLIKNLPFLFMSIGVITEWFLLTSFATFGPKYLETQFSMTASDAALLAGYVIIPAGLSGTIAGGIIVSKLKLHFKGMIIMALVCLFISLLSIPSFLISCDNPAMAGVTVQYTNTSLVFEGGEAVLDSACNAECGCGSAFDPVCGSNGVMYYTPCHAGCDVINTTSSVKAYSNCSCIEAPDNGRPSSAVSGKCPQDCNNQILFIVLFFVMLALTLMATVPVTMATMRCVSHEQRTFALGFQSVLFRAFGTVPSPVVFGALIDQTCILWEEDDSGGRQCWQYDNDAFSRTSLILAMTLRCVSLVFLVICLCVYKPGPSGLDPGAAEGETAVESAEEAASGETREKENGFHTKL</sequence>
<dbReference type="SUPFAM" id="SSF100895">
    <property type="entry name" value="Kazal-type serine protease inhibitors"/>
    <property type="match status" value="1"/>
</dbReference>
<feature type="transmembrane region" description="Helical" evidence="8">
    <location>
        <begin position="354"/>
        <end position="375"/>
    </location>
</feature>
<keyword evidence="4 8" id="KW-0812">Transmembrane</keyword>
<feature type="transmembrane region" description="Helical" evidence="8">
    <location>
        <begin position="427"/>
        <end position="445"/>
    </location>
</feature>
<evidence type="ECO:0000256" key="1">
    <source>
        <dbReference type="ARBA" id="ARBA00004651"/>
    </source>
</evidence>
<dbReference type="AlphaFoldDB" id="A0A7M7STG3"/>
<proteinExistence type="inferred from homology"/>
<evidence type="ECO:0000313" key="13">
    <source>
        <dbReference type="Proteomes" id="UP000007110"/>
    </source>
</evidence>
<evidence type="ECO:0000259" key="11">
    <source>
        <dbReference type="PROSITE" id="PS51465"/>
    </source>
</evidence>
<feature type="compositionally biased region" description="Basic and acidic residues" evidence="9">
    <location>
        <begin position="687"/>
        <end position="699"/>
    </location>
</feature>
<comment type="similarity">
    <text evidence="2 8">Belongs to the organo anion transporter (TC 2.A.60) family.</text>
</comment>
<feature type="domain" description="Major facilitator superfamily (MFS) profile" evidence="10">
    <location>
        <begin position="77"/>
        <end position="660"/>
    </location>
</feature>
<dbReference type="EnsemblMetazoa" id="XM_030974344">
    <property type="protein sequence ID" value="XP_030830204"/>
    <property type="gene ID" value="LOC576993"/>
</dbReference>
<dbReference type="GO" id="GO:0016323">
    <property type="term" value="C:basolateral plasma membrane"/>
    <property type="evidence" value="ECO:0000318"/>
    <property type="project" value="GO_Central"/>
</dbReference>
<reference evidence="12" key="2">
    <citation type="submission" date="2021-01" db="UniProtKB">
        <authorList>
            <consortium name="EnsemblMetazoa"/>
        </authorList>
    </citation>
    <scope>IDENTIFICATION</scope>
</reference>
<feature type="region of interest" description="Disordered" evidence="9">
    <location>
        <begin position="668"/>
        <end position="699"/>
    </location>
</feature>
<feature type="transmembrane region" description="Helical" evidence="8">
    <location>
        <begin position="283"/>
        <end position="307"/>
    </location>
</feature>
<evidence type="ECO:0000256" key="3">
    <source>
        <dbReference type="ARBA" id="ARBA00022475"/>
    </source>
</evidence>
<evidence type="ECO:0000313" key="12">
    <source>
        <dbReference type="EnsemblMetazoa" id="XP_030830204"/>
    </source>
</evidence>
<dbReference type="GO" id="GO:0043252">
    <property type="term" value="P:sodium-independent organic anion transport"/>
    <property type="evidence" value="ECO:0000318"/>
    <property type="project" value="GO_Central"/>
</dbReference>
<evidence type="ECO:0000256" key="5">
    <source>
        <dbReference type="ARBA" id="ARBA00022989"/>
    </source>
</evidence>
<dbReference type="InterPro" id="IPR036259">
    <property type="entry name" value="MFS_trans_sf"/>
</dbReference>
<dbReference type="CDD" id="cd17403">
    <property type="entry name" value="MFS_SLCO4_OATP4"/>
    <property type="match status" value="1"/>
</dbReference>
<dbReference type="RefSeq" id="XP_030830204.1">
    <property type="nucleotide sequence ID" value="XM_030974344.1"/>
</dbReference>
<reference evidence="13" key="1">
    <citation type="submission" date="2015-02" db="EMBL/GenBank/DDBJ databases">
        <title>Genome sequencing for Strongylocentrotus purpuratus.</title>
        <authorList>
            <person name="Murali S."/>
            <person name="Liu Y."/>
            <person name="Vee V."/>
            <person name="English A."/>
            <person name="Wang M."/>
            <person name="Skinner E."/>
            <person name="Han Y."/>
            <person name="Muzny D.M."/>
            <person name="Worley K.C."/>
            <person name="Gibbs R.A."/>
        </authorList>
    </citation>
    <scope>NUCLEOTIDE SEQUENCE</scope>
</reference>
<dbReference type="KEGG" id="spu:576993"/>
<dbReference type="EnsemblMetazoa" id="XM_030974343">
    <property type="protein sequence ID" value="XP_030830203"/>
    <property type="gene ID" value="LOC576993"/>
</dbReference>
<comment type="subcellular location">
    <subcellularLocation>
        <location evidence="1 8">Cell membrane</location>
        <topology evidence="1 8">Multi-pass membrane protein</topology>
    </subcellularLocation>
</comment>
<name>A0A7M7STG3_STRPU</name>
<dbReference type="Pfam" id="PF07648">
    <property type="entry name" value="Kazal_2"/>
    <property type="match status" value="1"/>
</dbReference>
<keyword evidence="13" id="KW-1185">Reference proteome</keyword>
<keyword evidence="7" id="KW-1015">Disulfide bond</keyword>
<feature type="region of interest" description="Disordered" evidence="9">
    <location>
        <begin position="1"/>
        <end position="44"/>
    </location>
</feature>
<dbReference type="GO" id="GO:0015347">
    <property type="term" value="F:sodium-independent organic anion transmembrane transporter activity"/>
    <property type="evidence" value="ECO:0000318"/>
    <property type="project" value="GO_Central"/>
</dbReference>
<organism evidence="12 13">
    <name type="scientific">Strongylocentrotus purpuratus</name>
    <name type="common">Purple sea urchin</name>
    <dbReference type="NCBI Taxonomy" id="7668"/>
    <lineage>
        <taxon>Eukaryota</taxon>
        <taxon>Metazoa</taxon>
        <taxon>Echinodermata</taxon>
        <taxon>Eleutherozoa</taxon>
        <taxon>Echinozoa</taxon>
        <taxon>Echinoidea</taxon>
        <taxon>Euechinoidea</taxon>
        <taxon>Echinacea</taxon>
        <taxon>Camarodonta</taxon>
        <taxon>Echinidea</taxon>
        <taxon>Strongylocentrotidae</taxon>
        <taxon>Strongylocentrotus</taxon>
    </lineage>
</organism>
<feature type="transmembrane region" description="Helical" evidence="8">
    <location>
        <begin position="116"/>
        <end position="136"/>
    </location>
</feature>
<dbReference type="Gene3D" id="1.20.1250.20">
    <property type="entry name" value="MFS general substrate transporter like domains"/>
    <property type="match status" value="1"/>
</dbReference>
<dbReference type="Pfam" id="PF03137">
    <property type="entry name" value="OATP"/>
    <property type="match status" value="1"/>
</dbReference>
<feature type="transmembrane region" description="Helical" evidence="8">
    <location>
        <begin position="199"/>
        <end position="225"/>
    </location>
</feature>
<evidence type="ECO:0000256" key="4">
    <source>
        <dbReference type="ARBA" id="ARBA00022692"/>
    </source>
</evidence>
<keyword evidence="3" id="KW-1003">Cell membrane</keyword>
<keyword evidence="5 8" id="KW-1133">Transmembrane helix</keyword>
<feature type="compositionally biased region" description="Polar residues" evidence="9">
    <location>
        <begin position="12"/>
        <end position="22"/>
    </location>
</feature>
<evidence type="ECO:0000256" key="6">
    <source>
        <dbReference type="ARBA" id="ARBA00023136"/>
    </source>
</evidence>
<dbReference type="FunCoup" id="A0A7M7STG3">
    <property type="interactions" value="902"/>
</dbReference>
<dbReference type="OMA" id="NCACNAN"/>
<feature type="transmembrane region" description="Helical" evidence="8">
    <location>
        <begin position="143"/>
        <end position="165"/>
    </location>
</feature>
<dbReference type="InParanoid" id="A0A7M7STG3"/>
<feature type="transmembrane region" description="Helical" evidence="8">
    <location>
        <begin position="590"/>
        <end position="608"/>
    </location>
</feature>
<keyword evidence="8" id="KW-0813">Transport</keyword>
<evidence type="ECO:0000256" key="2">
    <source>
        <dbReference type="ARBA" id="ARBA00009657"/>
    </source>
</evidence>
<dbReference type="NCBIfam" id="TIGR00805">
    <property type="entry name" value="oat"/>
    <property type="match status" value="1"/>
</dbReference>
<evidence type="ECO:0000259" key="10">
    <source>
        <dbReference type="PROSITE" id="PS50850"/>
    </source>
</evidence>
<dbReference type="PROSITE" id="PS51465">
    <property type="entry name" value="KAZAL_2"/>
    <property type="match status" value="1"/>
</dbReference>
<dbReference type="RefSeq" id="XP_030830203.1">
    <property type="nucleotide sequence ID" value="XM_030974343.1"/>
</dbReference>
<evidence type="ECO:0000256" key="9">
    <source>
        <dbReference type="SAM" id="MobiDB-lite"/>
    </source>
</evidence>
<protein>
    <recommendedName>
        <fullName evidence="8">Solute carrier organic anion transporter family member</fullName>
    </recommendedName>
</protein>
<dbReference type="OrthoDB" id="5062115at2759"/>
<dbReference type="InterPro" id="IPR036058">
    <property type="entry name" value="Kazal_dom_sf"/>
</dbReference>
<feature type="transmembrane region" description="Helical" evidence="8">
    <location>
        <begin position="237"/>
        <end position="263"/>
    </location>
</feature>
<feature type="compositionally biased region" description="Low complexity" evidence="9">
    <location>
        <begin position="669"/>
        <end position="686"/>
    </location>
</feature>
<dbReference type="PANTHER" id="PTHR11388">
    <property type="entry name" value="ORGANIC ANION TRANSPORTER"/>
    <property type="match status" value="1"/>
</dbReference>